<gene>
    <name evidence="1" type="ORF">K1T71_014070</name>
</gene>
<proteinExistence type="predicted"/>
<keyword evidence="2" id="KW-1185">Reference proteome</keyword>
<evidence type="ECO:0000313" key="1">
    <source>
        <dbReference type="EMBL" id="KAJ0170142.1"/>
    </source>
</evidence>
<name>A0ACC1CF57_9NEOP</name>
<reference evidence="1 2" key="1">
    <citation type="journal article" date="2021" name="Front. Genet.">
        <title>Chromosome-Level Genome Assembly Reveals Significant Gene Expansion in the Toll and IMD Signaling Pathways of Dendrolimus kikuchii.</title>
        <authorList>
            <person name="Zhou J."/>
            <person name="Wu P."/>
            <person name="Xiong Z."/>
            <person name="Liu N."/>
            <person name="Zhao N."/>
            <person name="Ji M."/>
            <person name="Qiu Y."/>
            <person name="Yang B."/>
        </authorList>
    </citation>
    <scope>NUCLEOTIDE SEQUENCE [LARGE SCALE GENOMIC DNA]</scope>
    <source>
        <strain evidence="1">Ann1</strain>
    </source>
</reference>
<protein>
    <submittedName>
        <fullName evidence="1">Uncharacterized protein</fullName>
    </submittedName>
</protein>
<evidence type="ECO:0000313" key="2">
    <source>
        <dbReference type="Proteomes" id="UP000824533"/>
    </source>
</evidence>
<organism evidence="1 2">
    <name type="scientific">Dendrolimus kikuchii</name>
    <dbReference type="NCBI Taxonomy" id="765133"/>
    <lineage>
        <taxon>Eukaryota</taxon>
        <taxon>Metazoa</taxon>
        <taxon>Ecdysozoa</taxon>
        <taxon>Arthropoda</taxon>
        <taxon>Hexapoda</taxon>
        <taxon>Insecta</taxon>
        <taxon>Pterygota</taxon>
        <taxon>Neoptera</taxon>
        <taxon>Endopterygota</taxon>
        <taxon>Lepidoptera</taxon>
        <taxon>Glossata</taxon>
        <taxon>Ditrysia</taxon>
        <taxon>Bombycoidea</taxon>
        <taxon>Lasiocampidae</taxon>
        <taxon>Dendrolimus</taxon>
    </lineage>
</organism>
<dbReference type="Proteomes" id="UP000824533">
    <property type="component" value="Linkage Group LG28"/>
</dbReference>
<dbReference type="EMBL" id="CM034414">
    <property type="protein sequence ID" value="KAJ0170142.1"/>
    <property type="molecule type" value="Genomic_DNA"/>
</dbReference>
<sequence length="68" mass="7637">MTKRRVKGSYPFGADIGRLNGIQPEEMHLAVKVTTETNTATYNGCSRDIAVIIHLWFVKLVKETETLS</sequence>
<accession>A0ACC1CF57</accession>
<comment type="caution">
    <text evidence="1">The sequence shown here is derived from an EMBL/GenBank/DDBJ whole genome shotgun (WGS) entry which is preliminary data.</text>
</comment>